<sequence>MLEEPMKSSHLGIQRESWMRGPEGVNIIQEEQGAQIQAVQTHLCSESEDFHQHSTTRKEKPHYSRHTDSGTIKERFFTLIKKPHCIALRAIQRTVVQSFVTLALLQLSPANRRLFIFFTLMMQVQGRNNRIISDVTTVKSTELTASTILAPPKGFLTLESRTVLGGRKTA</sequence>
<dbReference type="Proteomes" id="UP000296049">
    <property type="component" value="Unassembled WGS sequence"/>
</dbReference>
<accession>R0JL35</accession>
<proteinExistence type="predicted"/>
<protein>
    <submittedName>
        <fullName evidence="1">Uncharacterized protein</fullName>
    </submittedName>
</protein>
<keyword evidence="2" id="KW-1185">Reference proteome</keyword>
<gene>
    <name evidence="1" type="ORF">Anapl_16332</name>
</gene>
<evidence type="ECO:0000313" key="2">
    <source>
        <dbReference type="Proteomes" id="UP000296049"/>
    </source>
</evidence>
<dbReference type="AlphaFoldDB" id="R0JL35"/>
<reference evidence="2" key="1">
    <citation type="journal article" date="2013" name="Nat. Genet.">
        <title>The duck genome and transcriptome provide insight into an avian influenza virus reservoir species.</title>
        <authorList>
            <person name="Huang Y."/>
            <person name="Li Y."/>
            <person name="Burt D.W."/>
            <person name="Chen H."/>
            <person name="Zhang Y."/>
            <person name="Qian W."/>
            <person name="Kim H."/>
            <person name="Gan S."/>
            <person name="Zhao Y."/>
            <person name="Li J."/>
            <person name="Yi K."/>
            <person name="Feng H."/>
            <person name="Zhu P."/>
            <person name="Li B."/>
            <person name="Liu Q."/>
            <person name="Fairley S."/>
            <person name="Magor K.E."/>
            <person name="Du Z."/>
            <person name="Hu X."/>
            <person name="Goodman L."/>
            <person name="Tafer H."/>
            <person name="Vignal A."/>
            <person name="Lee T."/>
            <person name="Kim K.W."/>
            <person name="Sheng Z."/>
            <person name="An Y."/>
            <person name="Searle S."/>
            <person name="Herrero J."/>
            <person name="Groenen M.A."/>
            <person name="Crooijmans R.P."/>
            <person name="Faraut T."/>
            <person name="Cai Q."/>
            <person name="Webster R.G."/>
            <person name="Aldridge J.R."/>
            <person name="Warren W.C."/>
            <person name="Bartschat S."/>
            <person name="Kehr S."/>
            <person name="Marz M."/>
            <person name="Stadler P.F."/>
            <person name="Smith J."/>
            <person name="Kraus R.H."/>
            <person name="Zhao Y."/>
            <person name="Ren L."/>
            <person name="Fei J."/>
            <person name="Morisson M."/>
            <person name="Kaiser P."/>
            <person name="Griffin D.K."/>
            <person name="Rao M."/>
            <person name="Pitel F."/>
            <person name="Wang J."/>
            <person name="Li N."/>
        </authorList>
    </citation>
    <scope>NUCLEOTIDE SEQUENCE [LARGE SCALE GENOMIC DNA]</scope>
</reference>
<evidence type="ECO:0000313" key="1">
    <source>
        <dbReference type="EMBL" id="EOA98010.1"/>
    </source>
</evidence>
<organism evidence="1 2">
    <name type="scientific">Anas platyrhynchos</name>
    <name type="common">Mallard</name>
    <name type="synonym">Anas boschas</name>
    <dbReference type="NCBI Taxonomy" id="8839"/>
    <lineage>
        <taxon>Eukaryota</taxon>
        <taxon>Metazoa</taxon>
        <taxon>Chordata</taxon>
        <taxon>Craniata</taxon>
        <taxon>Vertebrata</taxon>
        <taxon>Euteleostomi</taxon>
        <taxon>Archelosauria</taxon>
        <taxon>Archosauria</taxon>
        <taxon>Dinosauria</taxon>
        <taxon>Saurischia</taxon>
        <taxon>Theropoda</taxon>
        <taxon>Coelurosauria</taxon>
        <taxon>Aves</taxon>
        <taxon>Neognathae</taxon>
        <taxon>Galloanserae</taxon>
        <taxon>Anseriformes</taxon>
        <taxon>Anatidae</taxon>
        <taxon>Anatinae</taxon>
        <taxon>Anas</taxon>
    </lineage>
</organism>
<name>R0JL35_ANAPL</name>
<dbReference type="EMBL" id="KB743568">
    <property type="protein sequence ID" value="EOA98010.1"/>
    <property type="molecule type" value="Genomic_DNA"/>
</dbReference>